<dbReference type="NCBIfam" id="TIGR01494">
    <property type="entry name" value="ATPase_P-type"/>
    <property type="match status" value="1"/>
</dbReference>
<dbReference type="PRINTS" id="PR00120">
    <property type="entry name" value="HATPASE"/>
</dbReference>
<dbReference type="GO" id="GO:0016887">
    <property type="term" value="F:ATP hydrolysis activity"/>
    <property type="evidence" value="ECO:0007669"/>
    <property type="project" value="InterPro"/>
</dbReference>
<dbReference type="SUPFAM" id="SSF56784">
    <property type="entry name" value="HAD-like"/>
    <property type="match status" value="1"/>
</dbReference>
<dbReference type="InterPro" id="IPR023214">
    <property type="entry name" value="HAD_sf"/>
</dbReference>
<accession>A0A9D1X5A8</accession>
<dbReference type="PANTHER" id="PTHR48085">
    <property type="entry name" value="CADMIUM/ZINC-TRANSPORTING ATPASE HMA2-RELATED"/>
    <property type="match status" value="1"/>
</dbReference>
<feature type="domain" description="P-type ATPase A" evidence="11">
    <location>
        <begin position="193"/>
        <end position="293"/>
    </location>
</feature>
<dbReference type="InterPro" id="IPR051014">
    <property type="entry name" value="Cation_Transport_ATPase_IB"/>
</dbReference>
<evidence type="ECO:0000259" key="11">
    <source>
        <dbReference type="Pfam" id="PF00122"/>
    </source>
</evidence>
<keyword evidence="5" id="KW-1278">Translocase</keyword>
<evidence type="ECO:0000256" key="10">
    <source>
        <dbReference type="RuleBase" id="RU362081"/>
    </source>
</evidence>
<dbReference type="PANTHER" id="PTHR48085:SF5">
    <property type="entry name" value="CADMIUM_ZINC-TRANSPORTING ATPASE HMA4-RELATED"/>
    <property type="match status" value="1"/>
</dbReference>
<evidence type="ECO:0000256" key="9">
    <source>
        <dbReference type="ARBA" id="ARBA00049338"/>
    </source>
</evidence>
<dbReference type="SUPFAM" id="SSF81653">
    <property type="entry name" value="Calcium ATPase, transduction domain A"/>
    <property type="match status" value="1"/>
</dbReference>
<evidence type="ECO:0000313" key="12">
    <source>
        <dbReference type="EMBL" id="HIX72831.1"/>
    </source>
</evidence>
<dbReference type="GO" id="GO:0008551">
    <property type="term" value="F:P-type cadmium transporter activity"/>
    <property type="evidence" value="ECO:0007669"/>
    <property type="project" value="UniProtKB-EC"/>
</dbReference>
<dbReference type="InterPro" id="IPR036412">
    <property type="entry name" value="HAD-like_sf"/>
</dbReference>
<evidence type="ECO:0000256" key="1">
    <source>
        <dbReference type="ARBA" id="ARBA00004141"/>
    </source>
</evidence>
<keyword evidence="4" id="KW-0812">Transmembrane</keyword>
<dbReference type="EC" id="7.2.2.21" evidence="8"/>
<dbReference type="Pfam" id="PF00702">
    <property type="entry name" value="Hydrolase"/>
    <property type="match status" value="1"/>
</dbReference>
<dbReference type="Gene3D" id="3.40.1110.10">
    <property type="entry name" value="Calcium-transporting ATPase, cytoplasmic domain N"/>
    <property type="match status" value="1"/>
</dbReference>
<reference evidence="12" key="1">
    <citation type="journal article" date="2021" name="PeerJ">
        <title>Extensive microbial diversity within the chicken gut microbiome revealed by metagenomics and culture.</title>
        <authorList>
            <person name="Gilroy R."/>
            <person name="Ravi A."/>
            <person name="Getino M."/>
            <person name="Pursley I."/>
            <person name="Horton D.L."/>
            <person name="Alikhan N.F."/>
            <person name="Baker D."/>
            <person name="Gharbi K."/>
            <person name="Hall N."/>
            <person name="Watson M."/>
            <person name="Adriaenssens E.M."/>
            <person name="Foster-Nyarko E."/>
            <person name="Jarju S."/>
            <person name="Secka A."/>
            <person name="Antonio M."/>
            <person name="Oren A."/>
            <person name="Chaudhuri R.R."/>
            <person name="La Ragione R."/>
            <person name="Hildebrand F."/>
            <person name="Pallen M.J."/>
        </authorList>
    </citation>
    <scope>NUCLEOTIDE SEQUENCE</scope>
    <source>
        <strain evidence="12">ChiSxjej3B15-1167</strain>
    </source>
</reference>
<evidence type="ECO:0000256" key="8">
    <source>
        <dbReference type="ARBA" id="ARBA00039103"/>
    </source>
</evidence>
<sequence length="697" mass="77007">MKFKIKHEIRGRIRLQNCQKKLSCEQADALQYYLSLKDPVESVSVQERTGNIVIRYTGERENILRMLREFRLADVKVPEECRQSSRRRLNQEYGDKLINRIVLYYGGRLFIPYPLRAVLTAVKSIKYIRHGLETLAKGKIEVPVLDGTAIAISMVRGNINTASSIMFLLGVGEILEEWTHKKSVDDLANSMSLNVSKVWLVRDGQEVLVPVNEIQEGDLVRVHMGNVIPFDGTVTEGEAMVNQASFTGEALPVRKCGGGYVYAGTVVEEGEITLQVKKINGSSRFEKIVTMIEESEQLKSTLESKAEHLADKLVPYTLLGTGLTYLLTRNTTKALSVLLVDFSCALKLAMPISVLSAIREAGGHKITVKGGKSMEAMAEAKTCVFDKTGTLTKAQPTVVDVVSFNGEEEDELLRIAACLEEHFPHSMAKAVVQAAMDKGLVHEELHSKVEYIIAHGISSKIDDKKVIIGSYHFVFEDNNCIIPEGMEETFRQLPDEYSHLYMAMEGKLAAVICIEDPLREEAADVIRQLKEIGMEKVVMMTGDSERTARSIAARVGVDEYYSEVLPEDKAGFVEKEKKAGRKVIMIGDGINDSPALSAADVGVAISDGSEIAREIADIIIGEDNLQELVTLKAISNCLMKRIQNNYRAIMSFNAGLIILGVLGILPPTVSALLHNTSTLCISLNGMRNLLPEEKTEA</sequence>
<dbReference type="Gene3D" id="2.70.150.10">
    <property type="entry name" value="Calcium-transporting ATPase, cytoplasmic transduction domain A"/>
    <property type="match status" value="1"/>
</dbReference>
<comment type="subcellular location">
    <subcellularLocation>
        <location evidence="10">Cell membrane</location>
    </subcellularLocation>
    <subcellularLocation>
        <location evidence="1">Membrane</location>
        <topology evidence="1">Multi-pass membrane protein</topology>
    </subcellularLocation>
</comment>
<evidence type="ECO:0000256" key="6">
    <source>
        <dbReference type="ARBA" id="ARBA00022989"/>
    </source>
</evidence>
<keyword evidence="7" id="KW-0472">Membrane</keyword>
<dbReference type="GO" id="GO:0005524">
    <property type="term" value="F:ATP binding"/>
    <property type="evidence" value="ECO:0007669"/>
    <property type="project" value="UniProtKB-UniRule"/>
</dbReference>
<dbReference type="InterPro" id="IPR023299">
    <property type="entry name" value="ATPase_P-typ_cyto_dom_N"/>
</dbReference>
<gene>
    <name evidence="12" type="ORF">H9849_07380</name>
</gene>
<evidence type="ECO:0000256" key="4">
    <source>
        <dbReference type="ARBA" id="ARBA00022692"/>
    </source>
</evidence>
<dbReference type="SFLD" id="SFLDS00003">
    <property type="entry name" value="Haloacid_Dehalogenase"/>
    <property type="match status" value="1"/>
</dbReference>
<keyword evidence="10" id="KW-0479">Metal-binding</keyword>
<dbReference type="AlphaFoldDB" id="A0A9D1X5A8"/>
<evidence type="ECO:0000256" key="7">
    <source>
        <dbReference type="ARBA" id="ARBA00023136"/>
    </source>
</evidence>
<dbReference type="InterPro" id="IPR044492">
    <property type="entry name" value="P_typ_ATPase_HD_dom"/>
</dbReference>
<proteinExistence type="inferred from homology"/>
<dbReference type="PROSITE" id="PS00154">
    <property type="entry name" value="ATPASE_E1_E2"/>
    <property type="match status" value="1"/>
</dbReference>
<evidence type="ECO:0000256" key="5">
    <source>
        <dbReference type="ARBA" id="ARBA00022967"/>
    </source>
</evidence>
<comment type="similarity">
    <text evidence="2 10">Belongs to the cation transport ATPase (P-type) (TC 3.A.3) family. Type IB subfamily.</text>
</comment>
<dbReference type="PRINTS" id="PR00119">
    <property type="entry name" value="CATATPASE"/>
</dbReference>
<dbReference type="GO" id="GO:0005886">
    <property type="term" value="C:plasma membrane"/>
    <property type="evidence" value="ECO:0007669"/>
    <property type="project" value="UniProtKB-SubCell"/>
</dbReference>
<dbReference type="SFLD" id="SFLDG00002">
    <property type="entry name" value="C1.7:_P-type_atpase_like"/>
    <property type="match status" value="1"/>
</dbReference>
<dbReference type="InterPro" id="IPR008250">
    <property type="entry name" value="ATPase_P-typ_transduc_dom_A_sf"/>
</dbReference>
<organism evidence="12 13">
    <name type="scientific">Candidatus Anaerobutyricum stercoripullorum</name>
    <dbReference type="NCBI Taxonomy" id="2838456"/>
    <lineage>
        <taxon>Bacteria</taxon>
        <taxon>Bacillati</taxon>
        <taxon>Bacillota</taxon>
        <taxon>Clostridia</taxon>
        <taxon>Lachnospirales</taxon>
        <taxon>Lachnospiraceae</taxon>
        <taxon>Anaerobutyricum</taxon>
    </lineage>
</organism>
<dbReference type="Pfam" id="PF00122">
    <property type="entry name" value="E1-E2_ATPase"/>
    <property type="match status" value="1"/>
</dbReference>
<comment type="caution">
    <text evidence="12">The sequence shown here is derived from an EMBL/GenBank/DDBJ whole genome shotgun (WGS) entry which is preliminary data.</text>
</comment>
<dbReference type="Proteomes" id="UP000886805">
    <property type="component" value="Unassembled WGS sequence"/>
</dbReference>
<reference evidence="12" key="2">
    <citation type="submission" date="2021-04" db="EMBL/GenBank/DDBJ databases">
        <authorList>
            <person name="Gilroy R."/>
        </authorList>
    </citation>
    <scope>NUCLEOTIDE SEQUENCE</scope>
    <source>
        <strain evidence="12">ChiSxjej3B15-1167</strain>
    </source>
</reference>
<dbReference type="InterPro" id="IPR027256">
    <property type="entry name" value="P-typ_ATPase_IB"/>
</dbReference>
<dbReference type="EMBL" id="DXEQ01000220">
    <property type="protein sequence ID" value="HIX72831.1"/>
    <property type="molecule type" value="Genomic_DNA"/>
</dbReference>
<evidence type="ECO:0000256" key="2">
    <source>
        <dbReference type="ARBA" id="ARBA00006024"/>
    </source>
</evidence>
<protein>
    <recommendedName>
        <fullName evidence="8">Cd(2+)-exporting ATPase</fullName>
        <ecNumber evidence="8">7.2.2.21</ecNumber>
    </recommendedName>
</protein>
<keyword evidence="10" id="KW-0067">ATP-binding</keyword>
<dbReference type="GO" id="GO:0046872">
    <property type="term" value="F:metal ion binding"/>
    <property type="evidence" value="ECO:0007669"/>
    <property type="project" value="UniProtKB-KW"/>
</dbReference>
<keyword evidence="10" id="KW-1003">Cell membrane</keyword>
<comment type="catalytic activity">
    <reaction evidence="9">
        <text>Cd(2+)(in) + ATP + H2O = Cd(2+)(out) + ADP + phosphate + H(+)</text>
        <dbReference type="Rhea" id="RHEA:12132"/>
        <dbReference type="ChEBI" id="CHEBI:15377"/>
        <dbReference type="ChEBI" id="CHEBI:15378"/>
        <dbReference type="ChEBI" id="CHEBI:30616"/>
        <dbReference type="ChEBI" id="CHEBI:43474"/>
        <dbReference type="ChEBI" id="CHEBI:48775"/>
        <dbReference type="ChEBI" id="CHEBI:456216"/>
        <dbReference type="EC" id="7.2.2.21"/>
    </reaction>
</comment>
<dbReference type="InterPro" id="IPR059000">
    <property type="entry name" value="ATPase_P-type_domA"/>
</dbReference>
<dbReference type="InterPro" id="IPR018303">
    <property type="entry name" value="ATPase_P-typ_P_site"/>
</dbReference>
<dbReference type="InterPro" id="IPR001757">
    <property type="entry name" value="P_typ_ATPase"/>
</dbReference>
<evidence type="ECO:0000313" key="13">
    <source>
        <dbReference type="Proteomes" id="UP000886805"/>
    </source>
</evidence>
<name>A0A9D1X5A8_9FIRM</name>
<keyword evidence="3" id="KW-0104">Cadmium</keyword>
<dbReference type="NCBIfam" id="TIGR01525">
    <property type="entry name" value="ATPase-IB_hvy"/>
    <property type="match status" value="1"/>
</dbReference>
<dbReference type="Gene3D" id="3.40.50.1000">
    <property type="entry name" value="HAD superfamily/HAD-like"/>
    <property type="match status" value="1"/>
</dbReference>
<dbReference type="SFLD" id="SFLDF00027">
    <property type="entry name" value="p-type_atpase"/>
    <property type="match status" value="1"/>
</dbReference>
<keyword evidence="10" id="KW-0547">Nucleotide-binding</keyword>
<evidence type="ECO:0000256" key="3">
    <source>
        <dbReference type="ARBA" id="ARBA00022539"/>
    </source>
</evidence>
<keyword evidence="6" id="KW-1133">Transmembrane helix</keyword>